<organism evidence="2 3">
    <name type="scientific">Nocardiopsis sediminis</name>
    <dbReference type="NCBI Taxonomy" id="1778267"/>
    <lineage>
        <taxon>Bacteria</taxon>
        <taxon>Bacillati</taxon>
        <taxon>Actinomycetota</taxon>
        <taxon>Actinomycetes</taxon>
        <taxon>Streptosporangiales</taxon>
        <taxon>Nocardiopsidaceae</taxon>
        <taxon>Nocardiopsis</taxon>
    </lineage>
</organism>
<sequence>MWWIVSLPRDVRAGPGRRGIRHYPPDIYRGNGGEVSAWLRPSSTEPDLTMGGGEKCEFIATGSDTNGRFGVYRWTFGEDETGPEAHFHRSITEQFYVLSGEVRLYDGETWVTGRAGDYFYVPEGGIHAFKGGGFASMLLSFAPGGPREAYFEALAAGGMSPDDDRQEFMIRHDNHFLD</sequence>
<gene>
    <name evidence="2" type="ORF">ACFOVU_25595</name>
</gene>
<evidence type="ECO:0000259" key="1">
    <source>
        <dbReference type="Pfam" id="PF07883"/>
    </source>
</evidence>
<reference evidence="3" key="1">
    <citation type="journal article" date="2019" name="Int. J. Syst. Evol. Microbiol.">
        <title>The Global Catalogue of Microorganisms (GCM) 10K type strain sequencing project: providing services to taxonomists for standard genome sequencing and annotation.</title>
        <authorList>
            <consortium name="The Broad Institute Genomics Platform"/>
            <consortium name="The Broad Institute Genome Sequencing Center for Infectious Disease"/>
            <person name="Wu L."/>
            <person name="Ma J."/>
        </authorList>
    </citation>
    <scope>NUCLEOTIDE SEQUENCE [LARGE SCALE GENOMIC DNA]</scope>
    <source>
        <strain evidence="3">TBRC 1826</strain>
    </source>
</reference>
<dbReference type="InterPro" id="IPR014710">
    <property type="entry name" value="RmlC-like_jellyroll"/>
</dbReference>
<proteinExistence type="predicted"/>
<name>A0ABV8FT13_9ACTN</name>
<dbReference type="Pfam" id="PF07883">
    <property type="entry name" value="Cupin_2"/>
    <property type="match status" value="1"/>
</dbReference>
<feature type="domain" description="Cupin type-2" evidence="1">
    <location>
        <begin position="74"/>
        <end position="130"/>
    </location>
</feature>
<dbReference type="Gene3D" id="2.60.120.10">
    <property type="entry name" value="Jelly Rolls"/>
    <property type="match status" value="1"/>
</dbReference>
<dbReference type="InterPro" id="IPR013096">
    <property type="entry name" value="Cupin_2"/>
</dbReference>
<dbReference type="PANTHER" id="PTHR36440">
    <property type="entry name" value="PUTATIVE (AFU_ORTHOLOGUE AFUA_8G07350)-RELATED"/>
    <property type="match status" value="1"/>
</dbReference>
<dbReference type="RefSeq" id="WP_378537676.1">
    <property type="nucleotide sequence ID" value="NZ_JBHSBH010000015.1"/>
</dbReference>
<protein>
    <submittedName>
        <fullName evidence="2">Cupin domain-containing protein</fullName>
    </submittedName>
</protein>
<dbReference type="PANTHER" id="PTHR36440:SF1">
    <property type="entry name" value="PUTATIVE (AFU_ORTHOLOGUE AFUA_8G07350)-RELATED"/>
    <property type="match status" value="1"/>
</dbReference>
<dbReference type="EMBL" id="JBHSBH010000015">
    <property type="protein sequence ID" value="MFC3999310.1"/>
    <property type="molecule type" value="Genomic_DNA"/>
</dbReference>
<dbReference type="SUPFAM" id="SSF51182">
    <property type="entry name" value="RmlC-like cupins"/>
    <property type="match status" value="1"/>
</dbReference>
<dbReference type="InterPro" id="IPR053146">
    <property type="entry name" value="QDO-like"/>
</dbReference>
<comment type="caution">
    <text evidence="2">The sequence shown here is derived from an EMBL/GenBank/DDBJ whole genome shotgun (WGS) entry which is preliminary data.</text>
</comment>
<keyword evidence="3" id="KW-1185">Reference proteome</keyword>
<dbReference type="InterPro" id="IPR011051">
    <property type="entry name" value="RmlC_Cupin_sf"/>
</dbReference>
<accession>A0ABV8FT13</accession>
<evidence type="ECO:0000313" key="2">
    <source>
        <dbReference type="EMBL" id="MFC3999310.1"/>
    </source>
</evidence>
<evidence type="ECO:0000313" key="3">
    <source>
        <dbReference type="Proteomes" id="UP001595847"/>
    </source>
</evidence>
<dbReference type="Proteomes" id="UP001595847">
    <property type="component" value="Unassembled WGS sequence"/>
</dbReference>